<dbReference type="Proteomes" id="UP001161094">
    <property type="component" value="Unassembled WGS sequence"/>
</dbReference>
<gene>
    <name evidence="1" type="ORF">N5D93_16060</name>
</gene>
<protein>
    <submittedName>
        <fullName evidence="1">Uncharacterized protein</fullName>
    </submittedName>
</protein>
<sequence length="409" mass="45947">MIIDLPRHRSRWAAAQGPHMSQPGARILGFEVTQAIQNMKHDVHLIAGKATVVRVYLDPQGLSANMRVRGEIVVSTRPGAPGIYVRSDNETTLNCKQHPVLDAQRRDATLSLNFLLRAPVEGDMTVQLKRVMPAVGGIDFPVLPQDNQVQVRFERGPVLRMRVLGFRYTDKRSNQPVQHAPASIHFDRLRSYLRRTYPVSAVEWSQAVVDAPTNFAPPFAGTQLPNGRDPLWEALLDTLHQYLLTLRQADMNAGWDPRTHYYGLVSDHSGFFRGAANDIPGKPAPNTIAVGPCGTPGDAHWDKGDGSYGDWYGAHELAHTFGRFHPGFCKQQEKSDLHFPHPKGAISQKAEDCIGFDTGDIEQKLPMRACPHEKWHDLMTYCDYQWISKHTYDAIHGRLLAEEAEFARR</sequence>
<name>A0AA42LPY5_9BURK</name>
<comment type="caution">
    <text evidence="1">The sequence shown here is derived from an EMBL/GenBank/DDBJ whole genome shotgun (WGS) entry which is preliminary data.</text>
</comment>
<proteinExistence type="predicted"/>
<reference evidence="1" key="1">
    <citation type="submission" date="2022-09" db="EMBL/GenBank/DDBJ databases">
        <title>Intensive care unit water sources are persistently colonized with multi-drug resistant bacteria and are the site of extensive horizontal gene transfer of antibiotic resistance genes.</title>
        <authorList>
            <person name="Diorio-Toth L."/>
        </authorList>
    </citation>
    <scope>NUCLEOTIDE SEQUENCE</scope>
    <source>
        <strain evidence="1">GD03843</strain>
    </source>
</reference>
<evidence type="ECO:0000313" key="1">
    <source>
        <dbReference type="EMBL" id="MDH0737327.1"/>
    </source>
</evidence>
<accession>A0AA42LPY5</accession>
<dbReference type="RefSeq" id="WP_279995816.1">
    <property type="nucleotide sequence ID" value="NZ_JAOCDZ010000010.1"/>
</dbReference>
<evidence type="ECO:0000313" key="2">
    <source>
        <dbReference type="Proteomes" id="UP001161094"/>
    </source>
</evidence>
<dbReference type="AlphaFoldDB" id="A0AA42LPY5"/>
<dbReference type="EMBL" id="JAOCDZ010000010">
    <property type="protein sequence ID" value="MDH0737327.1"/>
    <property type="molecule type" value="Genomic_DNA"/>
</dbReference>
<organism evidence="1 2">
    <name type="scientific">Achromobacter spanius</name>
    <dbReference type="NCBI Taxonomy" id="217203"/>
    <lineage>
        <taxon>Bacteria</taxon>
        <taxon>Pseudomonadati</taxon>
        <taxon>Pseudomonadota</taxon>
        <taxon>Betaproteobacteria</taxon>
        <taxon>Burkholderiales</taxon>
        <taxon>Alcaligenaceae</taxon>
        <taxon>Achromobacter</taxon>
    </lineage>
</organism>